<sequence length="183" mass="20280">MCALYITGGSPCWLWLAHVAVYRVATSTTSTSDHVPRCWSRWTPLGAQVLSLHSLGGIVNLAPLTTMTSLRDLDLSWCICLQPRMMPNLHRLHRLLLRGCEQVDDSLCTALCEGSEPELQELDVAYTRLSDDGLRTLAARCPALRKLAVAQNKDNLWSIGNCTEAGLCEFTRLRPDVQLVAIC</sequence>
<reference evidence="2" key="1">
    <citation type="journal article" date="2021" name="Proc. Natl. Acad. Sci. U.S.A.">
        <title>Three genomes in the algal genus Volvox reveal the fate of a haploid sex-determining region after a transition to homothallism.</title>
        <authorList>
            <person name="Yamamoto K."/>
            <person name="Hamaji T."/>
            <person name="Kawai-Toyooka H."/>
            <person name="Matsuzaki R."/>
            <person name="Takahashi F."/>
            <person name="Nishimura Y."/>
            <person name="Kawachi M."/>
            <person name="Noguchi H."/>
            <person name="Minakuchi Y."/>
            <person name="Umen J.G."/>
            <person name="Toyoda A."/>
            <person name="Nozaki H."/>
        </authorList>
    </citation>
    <scope>NUCLEOTIDE SEQUENCE</scope>
    <source>
        <strain evidence="2">NIES-3786</strain>
    </source>
</reference>
<comment type="subcellular location">
    <subcellularLocation>
        <location evidence="1">Cytoplasm</location>
        <location evidence="1">Cytoskeleton</location>
        <location evidence="1">Cilium axoneme</location>
    </subcellularLocation>
</comment>
<evidence type="ECO:0000256" key="1">
    <source>
        <dbReference type="ARBA" id="ARBA00004430"/>
    </source>
</evidence>
<dbReference type="InterPro" id="IPR032675">
    <property type="entry name" value="LRR_dom_sf"/>
</dbReference>
<evidence type="ECO:0000313" key="2">
    <source>
        <dbReference type="EMBL" id="GIL71006.1"/>
    </source>
</evidence>
<protein>
    <submittedName>
        <fullName evidence="2">Uncharacterized protein</fullName>
    </submittedName>
</protein>
<name>A0A8J4C3W7_9CHLO</name>
<gene>
    <name evidence="2" type="ORF">Vretifemale_1651</name>
</gene>
<proteinExistence type="predicted"/>
<dbReference type="SUPFAM" id="SSF52047">
    <property type="entry name" value="RNI-like"/>
    <property type="match status" value="1"/>
</dbReference>
<dbReference type="AlphaFoldDB" id="A0A8J4C3W7"/>
<dbReference type="OrthoDB" id="550575at2759"/>
<dbReference type="Proteomes" id="UP000747110">
    <property type="component" value="Unassembled WGS sequence"/>
</dbReference>
<dbReference type="Gene3D" id="3.80.10.10">
    <property type="entry name" value="Ribonuclease Inhibitor"/>
    <property type="match status" value="1"/>
</dbReference>
<organism evidence="2 3">
    <name type="scientific">Volvox reticuliferus</name>
    <dbReference type="NCBI Taxonomy" id="1737510"/>
    <lineage>
        <taxon>Eukaryota</taxon>
        <taxon>Viridiplantae</taxon>
        <taxon>Chlorophyta</taxon>
        <taxon>core chlorophytes</taxon>
        <taxon>Chlorophyceae</taxon>
        <taxon>CS clade</taxon>
        <taxon>Chlamydomonadales</taxon>
        <taxon>Volvocaceae</taxon>
        <taxon>Volvox</taxon>
    </lineage>
</organism>
<dbReference type="Pfam" id="PF13516">
    <property type="entry name" value="LRR_6"/>
    <property type="match status" value="1"/>
</dbReference>
<accession>A0A8J4C3W7</accession>
<dbReference type="InterPro" id="IPR001611">
    <property type="entry name" value="Leu-rich_rpt"/>
</dbReference>
<evidence type="ECO:0000313" key="3">
    <source>
        <dbReference type="Proteomes" id="UP000747110"/>
    </source>
</evidence>
<dbReference type="GO" id="GO:0005930">
    <property type="term" value="C:axoneme"/>
    <property type="evidence" value="ECO:0007669"/>
    <property type="project" value="UniProtKB-SubCell"/>
</dbReference>
<comment type="caution">
    <text evidence="2">The sequence shown here is derived from an EMBL/GenBank/DDBJ whole genome shotgun (WGS) entry which is preliminary data.</text>
</comment>
<dbReference type="EMBL" id="BNCP01000002">
    <property type="protein sequence ID" value="GIL71006.1"/>
    <property type="molecule type" value="Genomic_DNA"/>
</dbReference>
<keyword evidence="3" id="KW-1185">Reference proteome</keyword>